<accession>A0ABY4EC86</accession>
<protein>
    <recommendedName>
        <fullName evidence="1">Apea-like HEPN domain-containing protein</fullName>
    </recommendedName>
</protein>
<sequence length="200" mass="23854">MTITQNHEAKIFYPSTLISSNPIKQSFGRLFGFKEVETHFEDVLQKWLLMYDRLEPIYNLYFSVQFGYHQTLNGQFLALAQVLEVFYKRIYGDNGEKTFIDKVRFLFEIYFKSESMSMDFTQTQAKEISAWLENLSQLILATRNYLTHYNPKYEESEGFAKSGDLRFLYNFMNMIFQAHVLKQLGFDDLKIKDFIDNRLR</sequence>
<dbReference type="Pfam" id="PF18739">
    <property type="entry name" value="HEPN_Apea"/>
    <property type="match status" value="1"/>
</dbReference>
<evidence type="ECO:0000259" key="1">
    <source>
        <dbReference type="Pfam" id="PF18739"/>
    </source>
</evidence>
<dbReference type="RefSeq" id="WP_026353621.1">
    <property type="nucleotide sequence ID" value="NZ_CP091512.1"/>
</dbReference>
<proteinExistence type="predicted"/>
<feature type="domain" description="Apea-like HEPN" evidence="1">
    <location>
        <begin position="77"/>
        <end position="188"/>
    </location>
</feature>
<name>A0ABY4EC86_VITST</name>
<keyword evidence="3" id="KW-1185">Reference proteome</keyword>
<organism evidence="2 3">
    <name type="scientific">Vitreoscilla stercoraria</name>
    <dbReference type="NCBI Taxonomy" id="61"/>
    <lineage>
        <taxon>Bacteria</taxon>
        <taxon>Pseudomonadati</taxon>
        <taxon>Pseudomonadota</taxon>
        <taxon>Betaproteobacteria</taxon>
        <taxon>Neisseriales</taxon>
        <taxon>Neisseriaceae</taxon>
        <taxon>Vitreoscilla</taxon>
    </lineage>
</organism>
<evidence type="ECO:0000313" key="2">
    <source>
        <dbReference type="EMBL" id="UOO93062.1"/>
    </source>
</evidence>
<gene>
    <name evidence="2" type="ORF">LVJ81_03255</name>
</gene>
<reference evidence="2" key="1">
    <citation type="submission" date="2021-12" db="EMBL/GenBank/DDBJ databases">
        <authorList>
            <person name="Veyrier F.J."/>
        </authorList>
    </citation>
    <scope>NUCLEOTIDE SEQUENCE</scope>
    <source>
        <strain evidence="2">SAG 1488-6</strain>
    </source>
</reference>
<evidence type="ECO:0000313" key="3">
    <source>
        <dbReference type="Proteomes" id="UP000832034"/>
    </source>
</evidence>
<dbReference type="Proteomes" id="UP000832034">
    <property type="component" value="Chromosome"/>
</dbReference>
<dbReference type="EMBL" id="CP091512">
    <property type="protein sequence ID" value="UOO93062.1"/>
    <property type="molecule type" value="Genomic_DNA"/>
</dbReference>
<dbReference type="InterPro" id="IPR041229">
    <property type="entry name" value="HEPN_Apea"/>
</dbReference>
<reference evidence="2" key="2">
    <citation type="journal article" date="2022" name="Res Sq">
        <title>Evolution of multicellular longitudinally dividing oral cavity symbionts (Neisseriaceae).</title>
        <authorList>
            <person name="Nyongesa S."/>
            <person name="Weber P."/>
            <person name="Bernet E."/>
            <person name="Pullido F."/>
            <person name="Nieckarz M."/>
            <person name="Delaby M."/>
            <person name="Nieves C."/>
            <person name="Viehboeck T."/>
            <person name="Krause N."/>
            <person name="Rivera-Millot A."/>
            <person name="Nakamura A."/>
            <person name="Vischer N."/>
            <person name="VanNieuwenhze M."/>
            <person name="Brun Y."/>
            <person name="Cava F."/>
            <person name="Bulgheresi S."/>
            <person name="Veyrier F."/>
        </authorList>
    </citation>
    <scope>NUCLEOTIDE SEQUENCE</scope>
    <source>
        <strain evidence="2">SAG 1488-6</strain>
    </source>
</reference>